<dbReference type="AlphaFoldDB" id="A6X008"/>
<gene>
    <name evidence="1" type="ordered locus">Oant_1846</name>
</gene>
<protein>
    <submittedName>
        <fullName evidence="1">Uncharacterized protein</fullName>
    </submittedName>
</protein>
<evidence type="ECO:0000313" key="1">
    <source>
        <dbReference type="EMBL" id="ABS14562.1"/>
    </source>
</evidence>
<dbReference type="KEGG" id="oan:Oant_1846"/>
<dbReference type="HOGENOM" id="CLU_1347770_0_0_5"/>
<accession>A6X008</accession>
<dbReference type="Proteomes" id="UP000002301">
    <property type="component" value="Chromosome 1"/>
</dbReference>
<organism evidence="1 2">
    <name type="scientific">Brucella anthropi (strain ATCC 49188 / DSM 6882 / CCUG 24695 / JCM 21032 / LMG 3331 / NBRC 15819 / NCTC 12168 / Alc 37)</name>
    <name type="common">Ochrobactrum anthropi</name>
    <dbReference type="NCBI Taxonomy" id="439375"/>
    <lineage>
        <taxon>Bacteria</taxon>
        <taxon>Pseudomonadati</taxon>
        <taxon>Pseudomonadota</taxon>
        <taxon>Alphaproteobacteria</taxon>
        <taxon>Hyphomicrobiales</taxon>
        <taxon>Brucellaceae</taxon>
        <taxon>Brucella/Ochrobactrum group</taxon>
        <taxon>Brucella</taxon>
    </lineage>
</organism>
<reference evidence="1 2" key="1">
    <citation type="journal article" date="2011" name="J. Bacteriol.">
        <title>Genome of Ochrobactrum anthropi ATCC 49188 T, a versatile opportunistic pathogen and symbiont of several eukaryotic hosts.</title>
        <authorList>
            <person name="Chain P.S."/>
            <person name="Lang D.M."/>
            <person name="Comerci D.J."/>
            <person name="Malfatti S.A."/>
            <person name="Vergez L.M."/>
            <person name="Shin M."/>
            <person name="Ugalde R.A."/>
            <person name="Garcia E."/>
            <person name="Tolmasky M.E."/>
        </authorList>
    </citation>
    <scope>NUCLEOTIDE SEQUENCE [LARGE SCALE GENOMIC DNA]</scope>
    <source>
        <strain evidence="2">ATCC 49188 / DSM 6882 / CCUG 24695 / JCM 21032 / LMG 3331 / NBRC 15819 / NCTC 12168 / Alc 37</strain>
    </source>
</reference>
<sequence length="203" mass="23044">MVDSILFSQVGKREVVEVPSPTPVLGGDGKPVYAGGLPIFNIRNRNADYMYGETSSVSREFTRKYISASATRAKPIQLAVFFALAETAEWGECMIVVGDNHHPIMTSDVKAQAVMKTHGNRSFTRTIDQIAQEVKASYGAVQKALAFWESEEIMQRIKPYEQKSVIEEHCKSGRKIEFRRYEFDPFYVWNGPLWLRTAYGEIH</sequence>
<keyword evidence="2" id="KW-1185">Reference proteome</keyword>
<dbReference type="RefSeq" id="WP_012091829.1">
    <property type="nucleotide sequence ID" value="NC_009667.1"/>
</dbReference>
<evidence type="ECO:0000313" key="2">
    <source>
        <dbReference type="Proteomes" id="UP000002301"/>
    </source>
</evidence>
<proteinExistence type="predicted"/>
<name>A6X008_BRUA4</name>
<dbReference type="EMBL" id="CP000758">
    <property type="protein sequence ID" value="ABS14562.1"/>
    <property type="molecule type" value="Genomic_DNA"/>
</dbReference>